<dbReference type="EMBL" id="NIGF01000004">
    <property type="protein sequence ID" value="PQV64706.1"/>
    <property type="molecule type" value="Genomic_DNA"/>
</dbReference>
<dbReference type="Gene3D" id="3.50.50.60">
    <property type="entry name" value="FAD/NAD(P)-binding domain"/>
    <property type="match status" value="2"/>
</dbReference>
<comment type="similarity">
    <text evidence="2 5">Belongs to the carotenoid/retinoid oxidoreductase family.</text>
</comment>
<dbReference type="SUPFAM" id="SSF51905">
    <property type="entry name" value="FAD/NAD(P)-binding domain"/>
    <property type="match status" value="1"/>
</dbReference>
<evidence type="ECO:0000256" key="3">
    <source>
        <dbReference type="ARBA" id="ARBA00022746"/>
    </source>
</evidence>
<evidence type="ECO:0000313" key="8">
    <source>
        <dbReference type="Proteomes" id="UP000237684"/>
    </source>
</evidence>
<dbReference type="Proteomes" id="UP000237684">
    <property type="component" value="Unassembled WGS sequence"/>
</dbReference>
<evidence type="ECO:0000259" key="6">
    <source>
        <dbReference type="Pfam" id="PF01593"/>
    </source>
</evidence>
<proteinExistence type="inferred from homology"/>
<evidence type="ECO:0000256" key="1">
    <source>
        <dbReference type="ARBA" id="ARBA00004829"/>
    </source>
</evidence>
<dbReference type="NCBIfam" id="TIGR02734">
    <property type="entry name" value="crtI_fam"/>
    <property type="match status" value="1"/>
</dbReference>
<reference evidence="7 8" key="1">
    <citation type="journal article" date="2018" name="Syst. Appl. Microbiol.">
        <title>Abditibacterium utsteinense sp. nov., the first cultivated member of candidate phylum FBP, isolated from ice-free Antarctic soil samples.</title>
        <authorList>
            <person name="Tahon G."/>
            <person name="Tytgat B."/>
            <person name="Lebbe L."/>
            <person name="Carlier A."/>
            <person name="Willems A."/>
        </authorList>
    </citation>
    <scope>NUCLEOTIDE SEQUENCE [LARGE SCALE GENOMIC DNA]</scope>
    <source>
        <strain evidence="7 8">LMG 29911</strain>
    </source>
</reference>
<feature type="domain" description="Amine oxidase" evidence="6">
    <location>
        <begin position="11"/>
        <end position="482"/>
    </location>
</feature>
<evidence type="ECO:0000256" key="2">
    <source>
        <dbReference type="ARBA" id="ARBA00006046"/>
    </source>
</evidence>
<dbReference type="Pfam" id="PF01593">
    <property type="entry name" value="Amino_oxidase"/>
    <property type="match status" value="1"/>
</dbReference>
<keyword evidence="3 5" id="KW-0125">Carotenoid biosynthesis</keyword>
<comment type="caution">
    <text evidence="7">The sequence shown here is derived from an EMBL/GenBank/DDBJ whole genome shotgun (WGS) entry which is preliminary data.</text>
</comment>
<dbReference type="GO" id="GO:0016117">
    <property type="term" value="P:carotenoid biosynthetic process"/>
    <property type="evidence" value="ECO:0007669"/>
    <property type="project" value="UniProtKB-KW"/>
</dbReference>
<dbReference type="GO" id="GO:0016491">
    <property type="term" value="F:oxidoreductase activity"/>
    <property type="evidence" value="ECO:0007669"/>
    <property type="project" value="UniProtKB-KW"/>
</dbReference>
<evidence type="ECO:0000256" key="4">
    <source>
        <dbReference type="ARBA" id="ARBA00023002"/>
    </source>
</evidence>
<keyword evidence="4 5" id="KW-0560">Oxidoreductase</keyword>
<comment type="pathway">
    <text evidence="1 5">Carotenoid biosynthesis.</text>
</comment>
<dbReference type="InParanoid" id="A0A2S8SV98"/>
<evidence type="ECO:0000256" key="5">
    <source>
        <dbReference type="RuleBase" id="RU362075"/>
    </source>
</evidence>
<dbReference type="InterPro" id="IPR036188">
    <property type="entry name" value="FAD/NAD-bd_sf"/>
</dbReference>
<evidence type="ECO:0000313" key="7">
    <source>
        <dbReference type="EMBL" id="PQV64706.1"/>
    </source>
</evidence>
<accession>A0A2S8SV98</accession>
<keyword evidence="8" id="KW-1185">Reference proteome</keyword>
<protein>
    <submittedName>
        <fullName evidence="7">Phytoene desaturase</fullName>
    </submittedName>
</protein>
<dbReference type="InterPro" id="IPR014105">
    <property type="entry name" value="Carotenoid/retinoid_OxRdtase"/>
</dbReference>
<dbReference type="AlphaFoldDB" id="A0A2S8SV98"/>
<organism evidence="7 8">
    <name type="scientific">Abditibacterium utsteinense</name>
    <dbReference type="NCBI Taxonomy" id="1960156"/>
    <lineage>
        <taxon>Bacteria</taxon>
        <taxon>Pseudomonadati</taxon>
        <taxon>Abditibacteriota</taxon>
        <taxon>Abditibacteriia</taxon>
        <taxon>Abditibacteriales</taxon>
        <taxon>Abditibacteriaceae</taxon>
        <taxon>Abditibacterium</taxon>
    </lineage>
</organism>
<dbReference type="PANTHER" id="PTHR43734:SF1">
    <property type="entry name" value="PHYTOENE DESATURASE"/>
    <property type="match status" value="1"/>
</dbReference>
<name>A0A2S8SV98_9BACT</name>
<dbReference type="PANTHER" id="PTHR43734">
    <property type="entry name" value="PHYTOENE DESATURASE"/>
    <property type="match status" value="1"/>
</dbReference>
<gene>
    <name evidence="7" type="ORF">B1R32_104205</name>
</gene>
<dbReference type="InterPro" id="IPR002937">
    <property type="entry name" value="Amino_oxidase"/>
</dbReference>
<sequence length="499" mass="56475">MEKIIVIGGGIGGLAFANLAAKKGYSVTVLEKNAQLGGVANQFSAQGFTFDMGPSWYLMPDVFQSYFDLLGEKVEDHLELTRLDPSYRIFFQNQGRSFDFYSDLERDLPTFEGLEPGSGEKLHEYLEKSKVQYEIAIRGFMYKNNDTVFDFLNKQVAIEGKELEVFSKMSDYVNKHFKSDEVQKIMQYTLVFLGSSPYATPALYNIMSHIDFNMGVFYPQGGIYEIPKALIRIGEKLGVEYRTNVPIQHINTKRGPTVKSVTTEEGEEIEADIIVSNTSIHHTESLLPKPYRDHSERYWNTRKLAPSALIMYLGVEGKLDSLTHHNLLFSPDWKKNFAEIFDAPQWPTDPSLYICAPSKTDPYCAPEGHENLFVLVPIAARTEYTEEELEEQSNRMLRLIEKEMDLPGLREKIVYKRLFCVKDFASTYNKLGGTALGLSHTISQTAILRPNNKSKKVENLLYVGADTNPGIGMPIQLISAELALKRLIGDKTSAHLLEI</sequence>